<evidence type="ECO:0000313" key="3">
    <source>
        <dbReference type="Proteomes" id="UP001176021"/>
    </source>
</evidence>
<reference evidence="2" key="1">
    <citation type="submission" date="2022-05" db="EMBL/GenBank/DDBJ databases">
        <title>Expanded diversity of anoxic marine methylotrophy in a Black Sea sulfate reducing microorganism.</title>
        <authorList>
            <person name="Fischer P.Q."/>
            <person name="Stams A.J.M."/>
            <person name="Villanueva L."/>
            <person name="Sousa D.Z."/>
        </authorList>
    </citation>
    <scope>NUCLEOTIDE SEQUENCE</scope>
    <source>
        <strain evidence="2">P130</strain>
    </source>
</reference>
<dbReference type="Gene3D" id="3.40.109.10">
    <property type="entry name" value="NADH Oxidase"/>
    <property type="match status" value="1"/>
</dbReference>
<organism evidence="2 3">
    <name type="scientific">Desulfosporosinus nitroreducens</name>
    <dbReference type="NCBI Taxonomy" id="2018668"/>
    <lineage>
        <taxon>Bacteria</taxon>
        <taxon>Bacillati</taxon>
        <taxon>Bacillota</taxon>
        <taxon>Clostridia</taxon>
        <taxon>Eubacteriales</taxon>
        <taxon>Desulfitobacteriaceae</taxon>
        <taxon>Desulfosporosinus</taxon>
    </lineage>
</organism>
<protein>
    <recommendedName>
        <fullName evidence="1">Nitroreductase domain-containing protein</fullName>
    </recommendedName>
</protein>
<dbReference type="Proteomes" id="UP001176021">
    <property type="component" value="Unassembled WGS sequence"/>
</dbReference>
<name>A0ABT8QR23_9FIRM</name>
<dbReference type="RefSeq" id="WP_302048976.1">
    <property type="nucleotide sequence ID" value="NZ_JAMJEV010000010.1"/>
</dbReference>
<dbReference type="Pfam" id="PF00881">
    <property type="entry name" value="Nitroreductase"/>
    <property type="match status" value="1"/>
</dbReference>
<sequence>MKLLSPKDNAPFADQDCAEAVENMLLVATALGLGTRYIVSRLKVVVMIFLYTRQNKSRLMDDFIFIKRY</sequence>
<feature type="domain" description="Nitroreductase" evidence="1">
    <location>
        <begin position="5"/>
        <end position="44"/>
    </location>
</feature>
<dbReference type="EMBL" id="JAMJEV010000010">
    <property type="protein sequence ID" value="MDO0823796.1"/>
    <property type="molecule type" value="Genomic_DNA"/>
</dbReference>
<evidence type="ECO:0000259" key="1">
    <source>
        <dbReference type="Pfam" id="PF00881"/>
    </source>
</evidence>
<dbReference type="SUPFAM" id="SSF55469">
    <property type="entry name" value="FMN-dependent nitroreductase-like"/>
    <property type="match status" value="1"/>
</dbReference>
<dbReference type="InterPro" id="IPR000415">
    <property type="entry name" value="Nitroreductase-like"/>
</dbReference>
<gene>
    <name evidence="2" type="ORF">M8H41_13150</name>
</gene>
<keyword evidence="3" id="KW-1185">Reference proteome</keyword>
<accession>A0ABT8QR23</accession>
<proteinExistence type="predicted"/>
<comment type="caution">
    <text evidence="2">The sequence shown here is derived from an EMBL/GenBank/DDBJ whole genome shotgun (WGS) entry which is preliminary data.</text>
</comment>
<evidence type="ECO:0000313" key="2">
    <source>
        <dbReference type="EMBL" id="MDO0823796.1"/>
    </source>
</evidence>
<dbReference type="InterPro" id="IPR029479">
    <property type="entry name" value="Nitroreductase"/>
</dbReference>